<proteinExistence type="predicted"/>
<name>A0ABP0UGQ6_9BRYO</name>
<keyword evidence="1" id="KW-1133">Transmembrane helix</keyword>
<dbReference type="Proteomes" id="UP001497512">
    <property type="component" value="Chromosome 3"/>
</dbReference>
<keyword evidence="1" id="KW-0472">Membrane</keyword>
<evidence type="ECO:0000256" key="1">
    <source>
        <dbReference type="SAM" id="Phobius"/>
    </source>
</evidence>
<gene>
    <name evidence="2" type="ORF">CSSPTR1EN2_LOCUS15665</name>
</gene>
<accession>A0ABP0UGQ6</accession>
<organism evidence="2 3">
    <name type="scientific">Sphagnum troendelagicum</name>
    <dbReference type="NCBI Taxonomy" id="128251"/>
    <lineage>
        <taxon>Eukaryota</taxon>
        <taxon>Viridiplantae</taxon>
        <taxon>Streptophyta</taxon>
        <taxon>Embryophyta</taxon>
        <taxon>Bryophyta</taxon>
        <taxon>Sphagnophytina</taxon>
        <taxon>Sphagnopsida</taxon>
        <taxon>Sphagnales</taxon>
        <taxon>Sphagnaceae</taxon>
        <taxon>Sphagnum</taxon>
    </lineage>
</organism>
<evidence type="ECO:0000313" key="3">
    <source>
        <dbReference type="Proteomes" id="UP001497512"/>
    </source>
</evidence>
<protein>
    <submittedName>
        <fullName evidence="2">Uncharacterized protein</fullName>
    </submittedName>
</protein>
<feature type="transmembrane region" description="Helical" evidence="1">
    <location>
        <begin position="20"/>
        <end position="46"/>
    </location>
</feature>
<sequence length="196" mass="21292">MCNNHQTKHGELEMAKTKCITVVMIMVIFVANVGGFPNSALAFNWFGQPTEEKDPVEPFTLYGSIFKKYLIEDLVEGKIVGRRKGFTASACVNALDASKESPELQGMPAGLKVMVIGKPCCAKGEGQTREGACMTPCTHACQAAVLRHVAEVKEETGYILDSSDTTKVTSACSTQCFNECTKPGKSISFVFPFRPH</sequence>
<reference evidence="2" key="1">
    <citation type="submission" date="2024-02" db="EMBL/GenBank/DDBJ databases">
        <authorList>
            <consortium name="ELIXIR-Norway"/>
            <consortium name="Elixir Norway"/>
        </authorList>
    </citation>
    <scope>NUCLEOTIDE SEQUENCE</scope>
</reference>
<evidence type="ECO:0000313" key="2">
    <source>
        <dbReference type="EMBL" id="CAK9220856.1"/>
    </source>
</evidence>
<keyword evidence="3" id="KW-1185">Reference proteome</keyword>
<keyword evidence="1" id="KW-0812">Transmembrane</keyword>
<dbReference type="EMBL" id="OZ019895">
    <property type="protein sequence ID" value="CAK9220856.1"/>
    <property type="molecule type" value="Genomic_DNA"/>
</dbReference>